<dbReference type="EMBL" id="CM045769">
    <property type="protein sequence ID" value="KAI7993405.1"/>
    <property type="molecule type" value="Genomic_DNA"/>
</dbReference>
<gene>
    <name evidence="1" type="ORF">LOK49_LG11G02167</name>
</gene>
<accession>A0ACC0FXK7</accession>
<sequence>MFALPVCVPWQLKGWYNKDDVVAEWKEVKEDMYLDVHCYVSGPNLLLDLAAKFRYHIFSKELPLLNSSLSWHGSLKKYNRVECGGPLKDAAQEDEEIKSAVC</sequence>
<evidence type="ECO:0000313" key="2">
    <source>
        <dbReference type="Proteomes" id="UP001060215"/>
    </source>
</evidence>
<comment type="caution">
    <text evidence="1">The sequence shown here is derived from an EMBL/GenBank/DDBJ whole genome shotgun (WGS) entry which is preliminary data.</text>
</comment>
<evidence type="ECO:0000313" key="1">
    <source>
        <dbReference type="EMBL" id="KAI7993405.1"/>
    </source>
</evidence>
<reference evidence="1 2" key="1">
    <citation type="journal article" date="2022" name="Plant J.">
        <title>Chromosome-level genome of Camellia lanceoleosa provides a valuable resource for understanding genome evolution and self-incompatibility.</title>
        <authorList>
            <person name="Gong W."/>
            <person name="Xiao S."/>
            <person name="Wang L."/>
            <person name="Liao Z."/>
            <person name="Chang Y."/>
            <person name="Mo W."/>
            <person name="Hu G."/>
            <person name="Li W."/>
            <person name="Zhao G."/>
            <person name="Zhu H."/>
            <person name="Hu X."/>
            <person name="Ji K."/>
            <person name="Xiang X."/>
            <person name="Song Q."/>
            <person name="Yuan D."/>
            <person name="Jin S."/>
            <person name="Zhang L."/>
        </authorList>
    </citation>
    <scope>NUCLEOTIDE SEQUENCE [LARGE SCALE GENOMIC DNA]</scope>
    <source>
        <strain evidence="1">SQ_2022a</strain>
    </source>
</reference>
<proteinExistence type="predicted"/>
<keyword evidence="2" id="KW-1185">Reference proteome</keyword>
<organism evidence="1 2">
    <name type="scientific">Camellia lanceoleosa</name>
    <dbReference type="NCBI Taxonomy" id="1840588"/>
    <lineage>
        <taxon>Eukaryota</taxon>
        <taxon>Viridiplantae</taxon>
        <taxon>Streptophyta</taxon>
        <taxon>Embryophyta</taxon>
        <taxon>Tracheophyta</taxon>
        <taxon>Spermatophyta</taxon>
        <taxon>Magnoliopsida</taxon>
        <taxon>eudicotyledons</taxon>
        <taxon>Gunneridae</taxon>
        <taxon>Pentapetalae</taxon>
        <taxon>asterids</taxon>
        <taxon>Ericales</taxon>
        <taxon>Theaceae</taxon>
        <taxon>Camellia</taxon>
    </lineage>
</organism>
<protein>
    <submittedName>
        <fullName evidence="1">Uncharacterized protein</fullName>
    </submittedName>
</protein>
<name>A0ACC0FXK7_9ERIC</name>
<dbReference type="Proteomes" id="UP001060215">
    <property type="component" value="Chromosome 12"/>
</dbReference>